<feature type="chain" id="PRO_5012710690" evidence="1">
    <location>
        <begin position="25"/>
        <end position="251"/>
    </location>
</feature>
<dbReference type="Proteomes" id="UP000218209">
    <property type="component" value="Unassembled WGS sequence"/>
</dbReference>
<organism evidence="2 3">
    <name type="scientific">Porphyra umbilicalis</name>
    <name type="common">Purple laver</name>
    <name type="synonym">Red alga</name>
    <dbReference type="NCBI Taxonomy" id="2786"/>
    <lineage>
        <taxon>Eukaryota</taxon>
        <taxon>Rhodophyta</taxon>
        <taxon>Bangiophyceae</taxon>
        <taxon>Bangiales</taxon>
        <taxon>Bangiaceae</taxon>
        <taxon>Porphyra</taxon>
    </lineage>
</organism>
<evidence type="ECO:0000256" key="1">
    <source>
        <dbReference type="SAM" id="SignalP"/>
    </source>
</evidence>
<dbReference type="AlphaFoldDB" id="A0A1X6NSJ7"/>
<feature type="signal peptide" evidence="1">
    <location>
        <begin position="1"/>
        <end position="24"/>
    </location>
</feature>
<dbReference type="EMBL" id="KV919123">
    <property type="protein sequence ID" value="OSX71584.1"/>
    <property type="molecule type" value="Genomic_DNA"/>
</dbReference>
<evidence type="ECO:0000313" key="2">
    <source>
        <dbReference type="EMBL" id="OSX71584.1"/>
    </source>
</evidence>
<reference evidence="2 3" key="1">
    <citation type="submission" date="2017-03" db="EMBL/GenBank/DDBJ databases">
        <title>WGS assembly of Porphyra umbilicalis.</title>
        <authorList>
            <person name="Brawley S.H."/>
            <person name="Blouin N.A."/>
            <person name="Ficko-Blean E."/>
            <person name="Wheeler G.L."/>
            <person name="Lohr M."/>
            <person name="Goodson H.V."/>
            <person name="Jenkins J.W."/>
            <person name="Blaby-Haas C.E."/>
            <person name="Helliwell K.E."/>
            <person name="Chan C."/>
            <person name="Marriage T."/>
            <person name="Bhattacharya D."/>
            <person name="Klein A.S."/>
            <person name="Badis Y."/>
            <person name="Brodie J."/>
            <person name="Cao Y."/>
            <person name="Collen J."/>
            <person name="Dittami S.M."/>
            <person name="Gachon C.M."/>
            <person name="Green B.R."/>
            <person name="Karpowicz S."/>
            <person name="Kim J.W."/>
            <person name="Kudahl U."/>
            <person name="Lin S."/>
            <person name="Michel G."/>
            <person name="Mittag M."/>
            <person name="Olson B.J."/>
            <person name="Pangilinan J."/>
            <person name="Peng Y."/>
            <person name="Qiu H."/>
            <person name="Shu S."/>
            <person name="Singer J.T."/>
            <person name="Smith A.G."/>
            <person name="Sprecher B.N."/>
            <person name="Wagner V."/>
            <person name="Wang W."/>
            <person name="Wang Z.-Y."/>
            <person name="Yan J."/>
            <person name="Yarish C."/>
            <person name="Zoeuner-Riek S."/>
            <person name="Zhuang Y."/>
            <person name="Zou Y."/>
            <person name="Lindquist E.A."/>
            <person name="Grimwood J."/>
            <person name="Barry K."/>
            <person name="Rokhsar D.S."/>
            <person name="Schmutz J."/>
            <person name="Stiller J.W."/>
            <person name="Grossman A.R."/>
            <person name="Prochnik S.E."/>
        </authorList>
    </citation>
    <scope>NUCLEOTIDE SEQUENCE [LARGE SCALE GENOMIC DNA]</scope>
    <source>
        <strain evidence="2">4086291</strain>
    </source>
</reference>
<evidence type="ECO:0000313" key="3">
    <source>
        <dbReference type="Proteomes" id="UP000218209"/>
    </source>
</evidence>
<proteinExistence type="predicted"/>
<accession>A0A1X6NSJ7</accession>
<keyword evidence="1" id="KW-0732">Signal</keyword>
<keyword evidence="3" id="KW-1185">Reference proteome</keyword>
<name>A0A1X6NSJ7_PORUM</name>
<sequence>MVRSPARAALVALTLAAFVTEAAAAPPPTPTPKAMKVFKGGAFCAFEWFGSGSFRWLWKDVTESCTPAPAPVIKTSKAGSKKCTETVASCGTYRTPTKKCGWNMCTTTDCVTAPSGLPVSASRAPAAGCPPRPLPMHTRFVKANGERCVKDWSACGAVRTASGACVWKDCDVFKCKAPCVATKPMGKSIVAPVTIGTRPETIDLPRKVCSSGRWPVSATVNMSNDLMSCTWAWKDWEVCYCKTGAPLWTKC</sequence>
<protein>
    <submittedName>
        <fullName evidence="2">Uncharacterized protein</fullName>
    </submittedName>
</protein>
<gene>
    <name evidence="2" type="ORF">BU14_0520s0004</name>
</gene>